<keyword evidence="9" id="KW-0472">Membrane</keyword>
<gene>
    <name evidence="12" type="ORF">NDI89_05770</name>
</gene>
<keyword evidence="12" id="KW-0067">ATP-binding</keyword>
<dbReference type="SUPFAM" id="SSF47384">
    <property type="entry name" value="Homodimeric domain of signal transducing histidine kinase"/>
    <property type="match status" value="1"/>
</dbReference>
<dbReference type="Pfam" id="PF08448">
    <property type="entry name" value="PAS_4"/>
    <property type="match status" value="1"/>
</dbReference>
<feature type="transmembrane region" description="Helical" evidence="9">
    <location>
        <begin position="209"/>
        <end position="231"/>
    </location>
</feature>
<sequence>MTWQLTPYTVPLVLATLLGIAGAVVTWRHRSGPVETWGAIVQVSVGLWALLTVCTVSSVPLELKLFWFRSFLVVPPLLTVSTLCFVIHFTGRGDWLTRPRLVALFLFPVATLVLVATNHVHGYMFVDPRVAHGSISLLEYDLQWGTYAVFGLSYALVVVHSTMLSLKILRSRNVYRRISFVIIVATVGSTSMTLFSLAEVSPAPPHFMLLPLAYLAFGTLLIVGTSSITVARKVPVDRVLAVLSLQRGTVVPLARDFVVEAVDNGIIVFDRNDRVVDVNSTAKRLAGGGRPVGKHVTALVPSEIVLRAGDLEAVLDGTEPVRELREELWIRLDDRERCYDVRVSALGDDDDDPVGHVALIHDITEQKRREDQLRAREQELELQTEQLEYQNERLDRFAGIVSHDLRNPLNVAQGYLETMVSEIEDTDADDGPADVTVSVEHLEQIDRSHDRMGDIIEDALALARQGKAITETEAVDLSAVAEDAWANVETRNATLELGDDWSVVADRDRLLNVFENLFRNSLEHGTPGETEDGRASPTVRVGRLADGTGFYVEDDGPGIPDDRKESVLEEGYTTATDGTGFGLAIVRDVTRAHGWSIAVTDAADGGARFEISGVDGSDVDDPALPPLGRRSAE</sequence>
<keyword evidence="9" id="KW-0812">Transmembrane</keyword>
<evidence type="ECO:0000259" key="11">
    <source>
        <dbReference type="PROSITE" id="PS50113"/>
    </source>
</evidence>
<dbReference type="Gene3D" id="1.10.287.130">
    <property type="match status" value="1"/>
</dbReference>
<comment type="catalytic activity">
    <reaction evidence="1">
        <text>ATP + protein L-histidine = ADP + protein N-phospho-L-histidine.</text>
        <dbReference type="EC" id="2.7.13.3"/>
    </reaction>
</comment>
<feature type="transmembrane region" description="Helical" evidence="9">
    <location>
        <begin position="144"/>
        <end position="166"/>
    </location>
</feature>
<reference evidence="12" key="1">
    <citation type="submission" date="2022-06" db="EMBL/GenBank/DDBJ databases">
        <title>Natrinema sp. a new haloarchaeum isolate from saline soil.</title>
        <authorList>
            <person name="Strakova D."/>
            <person name="Galisteo C."/>
            <person name="Sanchez-Porro C."/>
            <person name="Ventosa A."/>
        </authorList>
    </citation>
    <scope>NUCLEOTIDE SEQUENCE</scope>
    <source>
        <strain evidence="12">S1CR25-10</strain>
    </source>
</reference>
<evidence type="ECO:0000256" key="8">
    <source>
        <dbReference type="SAM" id="MobiDB-lite"/>
    </source>
</evidence>
<feature type="region of interest" description="Disordered" evidence="8">
    <location>
        <begin position="610"/>
        <end position="633"/>
    </location>
</feature>
<dbReference type="InterPro" id="IPR005467">
    <property type="entry name" value="His_kinase_dom"/>
</dbReference>
<evidence type="ECO:0000259" key="10">
    <source>
        <dbReference type="PROSITE" id="PS50109"/>
    </source>
</evidence>
<dbReference type="GO" id="GO:0005524">
    <property type="term" value="F:ATP binding"/>
    <property type="evidence" value="ECO:0007669"/>
    <property type="project" value="UniProtKB-KW"/>
</dbReference>
<evidence type="ECO:0000256" key="9">
    <source>
        <dbReference type="SAM" id="Phobius"/>
    </source>
</evidence>
<evidence type="ECO:0000256" key="1">
    <source>
        <dbReference type="ARBA" id="ARBA00000085"/>
    </source>
</evidence>
<dbReference type="PRINTS" id="PR00344">
    <property type="entry name" value="BCTRLSENSOR"/>
</dbReference>
<feature type="coiled-coil region" evidence="7">
    <location>
        <begin position="363"/>
        <end position="395"/>
    </location>
</feature>
<dbReference type="RefSeq" id="WP_277520570.1">
    <property type="nucleotide sequence ID" value="NZ_JAMQOT010000002.1"/>
</dbReference>
<dbReference type="EC" id="2.7.13.3" evidence="2"/>
<dbReference type="InterPro" id="IPR004358">
    <property type="entry name" value="Sig_transdc_His_kin-like_C"/>
</dbReference>
<dbReference type="PROSITE" id="PS50109">
    <property type="entry name" value="HIS_KIN"/>
    <property type="match status" value="1"/>
</dbReference>
<dbReference type="InterPro" id="IPR036097">
    <property type="entry name" value="HisK_dim/P_sf"/>
</dbReference>
<dbReference type="SUPFAM" id="SSF55785">
    <property type="entry name" value="PYP-like sensor domain (PAS domain)"/>
    <property type="match status" value="1"/>
</dbReference>
<dbReference type="GO" id="GO:0000155">
    <property type="term" value="F:phosphorelay sensor kinase activity"/>
    <property type="evidence" value="ECO:0007669"/>
    <property type="project" value="InterPro"/>
</dbReference>
<evidence type="ECO:0000256" key="6">
    <source>
        <dbReference type="ARBA" id="ARBA00023012"/>
    </source>
</evidence>
<evidence type="ECO:0000256" key="7">
    <source>
        <dbReference type="SAM" id="Coils"/>
    </source>
</evidence>
<feature type="transmembrane region" description="Helical" evidence="9">
    <location>
        <begin position="39"/>
        <end position="60"/>
    </location>
</feature>
<dbReference type="Gene3D" id="3.30.450.20">
    <property type="entry name" value="PAS domain"/>
    <property type="match status" value="1"/>
</dbReference>
<dbReference type="PROSITE" id="PS50113">
    <property type="entry name" value="PAC"/>
    <property type="match status" value="1"/>
</dbReference>
<dbReference type="CDD" id="cd00130">
    <property type="entry name" value="PAS"/>
    <property type="match status" value="1"/>
</dbReference>
<dbReference type="InterPro" id="IPR003661">
    <property type="entry name" value="HisK_dim/P_dom"/>
</dbReference>
<name>A0A9Q4KXE7_9EURY</name>
<dbReference type="InterPro" id="IPR003594">
    <property type="entry name" value="HATPase_dom"/>
</dbReference>
<protein>
    <recommendedName>
        <fullName evidence="2">histidine kinase</fullName>
        <ecNumber evidence="2">2.7.13.3</ecNumber>
    </recommendedName>
</protein>
<dbReference type="InterPro" id="IPR013656">
    <property type="entry name" value="PAS_4"/>
</dbReference>
<keyword evidence="13" id="KW-1185">Reference proteome</keyword>
<dbReference type="SUPFAM" id="SSF55874">
    <property type="entry name" value="ATPase domain of HSP90 chaperone/DNA topoisomerase II/histidine kinase"/>
    <property type="match status" value="1"/>
</dbReference>
<dbReference type="InterPro" id="IPR035965">
    <property type="entry name" value="PAS-like_dom_sf"/>
</dbReference>
<feature type="transmembrane region" description="Helical" evidence="9">
    <location>
        <begin position="178"/>
        <end position="197"/>
    </location>
</feature>
<dbReference type="InterPro" id="IPR031621">
    <property type="entry name" value="HisKA_7TM"/>
</dbReference>
<evidence type="ECO:0000313" key="12">
    <source>
        <dbReference type="EMBL" id="MDF9745090.1"/>
    </source>
</evidence>
<evidence type="ECO:0000256" key="4">
    <source>
        <dbReference type="ARBA" id="ARBA00022679"/>
    </source>
</evidence>
<feature type="domain" description="Histidine kinase" evidence="10">
    <location>
        <begin position="400"/>
        <end position="612"/>
    </location>
</feature>
<dbReference type="Proteomes" id="UP001154061">
    <property type="component" value="Unassembled WGS sequence"/>
</dbReference>
<dbReference type="CDD" id="cd00075">
    <property type="entry name" value="HATPase"/>
    <property type="match status" value="1"/>
</dbReference>
<dbReference type="Gene3D" id="3.30.565.10">
    <property type="entry name" value="Histidine kinase-like ATPase, C-terminal domain"/>
    <property type="match status" value="1"/>
</dbReference>
<evidence type="ECO:0000313" key="13">
    <source>
        <dbReference type="Proteomes" id="UP001154061"/>
    </source>
</evidence>
<keyword evidence="9" id="KW-1133">Transmembrane helix</keyword>
<dbReference type="SMART" id="SM00387">
    <property type="entry name" value="HATPase_c"/>
    <property type="match status" value="1"/>
</dbReference>
<organism evidence="12 13">
    <name type="scientific">Natrinema salsiterrestre</name>
    <dbReference type="NCBI Taxonomy" id="2950540"/>
    <lineage>
        <taxon>Archaea</taxon>
        <taxon>Methanobacteriati</taxon>
        <taxon>Methanobacteriota</taxon>
        <taxon>Stenosarchaea group</taxon>
        <taxon>Halobacteria</taxon>
        <taxon>Halobacteriales</taxon>
        <taxon>Natrialbaceae</taxon>
        <taxon>Natrinema</taxon>
    </lineage>
</organism>
<dbReference type="Pfam" id="PF02518">
    <property type="entry name" value="HATPase_c"/>
    <property type="match status" value="1"/>
</dbReference>
<dbReference type="NCBIfam" id="TIGR00229">
    <property type="entry name" value="sensory_box"/>
    <property type="match status" value="1"/>
</dbReference>
<dbReference type="EMBL" id="JAMQOT010000002">
    <property type="protein sequence ID" value="MDF9745090.1"/>
    <property type="molecule type" value="Genomic_DNA"/>
</dbReference>
<accession>A0A9Q4KXE7</accession>
<feature type="transmembrane region" description="Helical" evidence="9">
    <location>
        <begin position="101"/>
        <end position="124"/>
    </location>
</feature>
<proteinExistence type="predicted"/>
<keyword evidence="5" id="KW-0418">Kinase</keyword>
<dbReference type="InterPro" id="IPR000014">
    <property type="entry name" value="PAS"/>
</dbReference>
<keyword evidence="12" id="KW-0547">Nucleotide-binding</keyword>
<dbReference type="Pfam" id="PF16927">
    <property type="entry name" value="HisKA_7TM"/>
    <property type="match status" value="1"/>
</dbReference>
<comment type="caution">
    <text evidence="12">The sequence shown here is derived from an EMBL/GenBank/DDBJ whole genome shotgun (WGS) entry which is preliminary data.</text>
</comment>
<dbReference type="SMART" id="SM00388">
    <property type="entry name" value="HisKA"/>
    <property type="match status" value="1"/>
</dbReference>
<dbReference type="PANTHER" id="PTHR43711:SF1">
    <property type="entry name" value="HISTIDINE KINASE 1"/>
    <property type="match status" value="1"/>
</dbReference>
<keyword evidence="7" id="KW-0175">Coiled coil</keyword>
<dbReference type="CDD" id="cd00082">
    <property type="entry name" value="HisKA"/>
    <property type="match status" value="1"/>
</dbReference>
<keyword evidence="3" id="KW-0597">Phosphoprotein</keyword>
<dbReference type="InterPro" id="IPR050736">
    <property type="entry name" value="Sensor_HK_Regulatory"/>
</dbReference>
<evidence type="ECO:0000256" key="3">
    <source>
        <dbReference type="ARBA" id="ARBA00022553"/>
    </source>
</evidence>
<feature type="transmembrane region" description="Helical" evidence="9">
    <location>
        <begin position="6"/>
        <end position="27"/>
    </location>
</feature>
<evidence type="ECO:0000256" key="2">
    <source>
        <dbReference type="ARBA" id="ARBA00012438"/>
    </source>
</evidence>
<keyword evidence="4" id="KW-0808">Transferase</keyword>
<dbReference type="InterPro" id="IPR000700">
    <property type="entry name" value="PAS-assoc_C"/>
</dbReference>
<dbReference type="PANTHER" id="PTHR43711">
    <property type="entry name" value="TWO-COMPONENT HISTIDINE KINASE"/>
    <property type="match status" value="1"/>
</dbReference>
<dbReference type="AlphaFoldDB" id="A0A9Q4KXE7"/>
<feature type="transmembrane region" description="Helical" evidence="9">
    <location>
        <begin position="66"/>
        <end position="89"/>
    </location>
</feature>
<evidence type="ECO:0000256" key="5">
    <source>
        <dbReference type="ARBA" id="ARBA00022777"/>
    </source>
</evidence>
<dbReference type="InterPro" id="IPR036890">
    <property type="entry name" value="HATPase_C_sf"/>
</dbReference>
<dbReference type="Pfam" id="PF00512">
    <property type="entry name" value="HisKA"/>
    <property type="match status" value="1"/>
</dbReference>
<keyword evidence="6" id="KW-0902">Two-component regulatory system</keyword>
<feature type="domain" description="PAC" evidence="11">
    <location>
        <begin position="323"/>
        <end position="375"/>
    </location>
</feature>